<evidence type="ECO:0000259" key="4">
    <source>
        <dbReference type="Pfam" id="PF08386"/>
    </source>
</evidence>
<evidence type="ECO:0000313" key="6">
    <source>
        <dbReference type="Proteomes" id="UP001410795"/>
    </source>
</evidence>
<dbReference type="Proteomes" id="UP001410795">
    <property type="component" value="Unassembled WGS sequence"/>
</dbReference>
<evidence type="ECO:0000256" key="2">
    <source>
        <dbReference type="ARBA" id="ARBA00022729"/>
    </source>
</evidence>
<name>A0ABP7BF63_9MICO</name>
<protein>
    <submittedName>
        <fullName evidence="5">Alpha/beta hydrolase</fullName>
    </submittedName>
</protein>
<comment type="caution">
    <text evidence="5">The sequence shown here is derived from an EMBL/GenBank/DDBJ whole genome shotgun (WGS) entry which is preliminary data.</text>
</comment>
<dbReference type="GO" id="GO:0016787">
    <property type="term" value="F:hydrolase activity"/>
    <property type="evidence" value="ECO:0007669"/>
    <property type="project" value="UniProtKB-KW"/>
</dbReference>
<reference evidence="6" key="1">
    <citation type="journal article" date="2019" name="Int. J. Syst. Evol. Microbiol.">
        <title>The Global Catalogue of Microorganisms (GCM) 10K type strain sequencing project: providing services to taxonomists for standard genome sequencing and annotation.</title>
        <authorList>
            <consortium name="The Broad Institute Genomics Platform"/>
            <consortium name="The Broad Institute Genome Sequencing Center for Infectious Disease"/>
            <person name="Wu L."/>
            <person name="Ma J."/>
        </authorList>
    </citation>
    <scope>NUCLEOTIDE SEQUENCE [LARGE SCALE GENOMIC DNA]</scope>
    <source>
        <strain evidence="6">JCM 16546</strain>
    </source>
</reference>
<dbReference type="Pfam" id="PF08386">
    <property type="entry name" value="Abhydrolase_4"/>
    <property type="match status" value="1"/>
</dbReference>
<sequence>MTRTIRRLGSAVAVLVVGALALSGCLYAQIPEGSPQRPDASRTPDPAIAAELRVFYDQDVEWSECGASFDCTTIVAPLDWAEPDAGEIELAVVRQRATEGDPLGSLLLNPGGPGGSGYDFVAQSVDFAVSEALQERYDIVGFDPRGVGRSTAVSCLDAAQMDDYLYVIPEHERGTPEWEDELTARNTEFADACEANSAGILEFITTDQSARDMDLLRGVLGDEKLTYLGYSYGTFLGATYAKLFPERVGRLVLDGAIDPSVSGTDVGTTQAVGFEQALRTYMESCLETDGCPFDGSVDQAMGDLSALLASVDRSPLSSPDGRSLGADSLMTAIIAALYAEENWPYLTAALTEALQGDSATAFLLADFYNGRQDGQYQDNSTEAFQAYNCMDYPADETQEQIDASDELVQQEAPTIAPYWDGPGVCEVWPYEPTGVREPIAAEGAAPIVVIGTTGDPATPYEWAVSLAEQLSSGVLMTYEGEGHTAYNGASSCIDDAVDTFFLDGTVPQDGLTCQ</sequence>
<gene>
    <name evidence="5" type="ORF">GCM10022202_17020</name>
</gene>
<dbReference type="InterPro" id="IPR051601">
    <property type="entry name" value="Serine_prot/Carboxylest_S33"/>
</dbReference>
<dbReference type="EMBL" id="BAAAYV010000006">
    <property type="protein sequence ID" value="GAA3657289.1"/>
    <property type="molecule type" value="Genomic_DNA"/>
</dbReference>
<comment type="similarity">
    <text evidence="1">Belongs to the peptidase S33 family.</text>
</comment>
<dbReference type="SUPFAM" id="SSF53474">
    <property type="entry name" value="alpha/beta-Hydrolases"/>
    <property type="match status" value="1"/>
</dbReference>
<dbReference type="PANTHER" id="PTHR43248">
    <property type="entry name" value="2-SUCCINYL-6-HYDROXY-2,4-CYCLOHEXADIENE-1-CARBOXYLATE SYNTHASE"/>
    <property type="match status" value="1"/>
</dbReference>
<dbReference type="PROSITE" id="PS51257">
    <property type="entry name" value="PROKAR_LIPOPROTEIN"/>
    <property type="match status" value="1"/>
</dbReference>
<evidence type="ECO:0000256" key="3">
    <source>
        <dbReference type="ARBA" id="ARBA00022801"/>
    </source>
</evidence>
<dbReference type="InterPro" id="IPR029058">
    <property type="entry name" value="AB_hydrolase_fold"/>
</dbReference>
<keyword evidence="3 5" id="KW-0378">Hydrolase</keyword>
<organism evidence="5 6">
    <name type="scientific">Microbacterium marinilacus</name>
    <dbReference type="NCBI Taxonomy" id="415209"/>
    <lineage>
        <taxon>Bacteria</taxon>
        <taxon>Bacillati</taxon>
        <taxon>Actinomycetota</taxon>
        <taxon>Actinomycetes</taxon>
        <taxon>Micrococcales</taxon>
        <taxon>Microbacteriaceae</taxon>
        <taxon>Microbacterium</taxon>
    </lineage>
</organism>
<dbReference type="PANTHER" id="PTHR43248:SF29">
    <property type="entry name" value="TRIPEPTIDYL AMINOPEPTIDASE"/>
    <property type="match status" value="1"/>
</dbReference>
<evidence type="ECO:0000256" key="1">
    <source>
        <dbReference type="ARBA" id="ARBA00010088"/>
    </source>
</evidence>
<keyword evidence="2" id="KW-0732">Signal</keyword>
<dbReference type="Gene3D" id="3.40.50.1820">
    <property type="entry name" value="alpha/beta hydrolase"/>
    <property type="match status" value="1"/>
</dbReference>
<dbReference type="RefSeq" id="WP_221857986.1">
    <property type="nucleotide sequence ID" value="NZ_BAAAYV010000006.1"/>
</dbReference>
<accession>A0ABP7BF63</accession>
<proteinExistence type="inferred from homology"/>
<feature type="domain" description="Peptidase S33 tripeptidyl aminopeptidase-like C-terminal" evidence="4">
    <location>
        <begin position="422"/>
        <end position="513"/>
    </location>
</feature>
<keyword evidence="6" id="KW-1185">Reference proteome</keyword>
<evidence type="ECO:0000313" key="5">
    <source>
        <dbReference type="EMBL" id="GAA3657289.1"/>
    </source>
</evidence>
<dbReference type="InterPro" id="IPR013595">
    <property type="entry name" value="Pept_S33_TAP-like_C"/>
</dbReference>